<sequence>MRFERLLLPVALLSSACAAVPSPSLAPRTPSCWDESPARQTVQKASSRWRRLSSHVIAALWKEETCVANRSKSPASKIAAPVAATAPAHTAARYGSDVVLRFNVSNVDELERLKDATDTLLLDVWDYTSSWVDLRLAKDLVPSLLSLLPESLQQSHMPLFQDISLTQAVYDTYPESRDGRTAQAPLHSIAQPAHFDQRAKLPSQRMSTSSDTNIFFTDYQPLTVIDPWLRLLSSLFTTHTRLITIGRSAEDRPISALRIGVHPTNSEDHDRPKRKTILITGGLHAREWISTSTANFIAYSLVTSYGKSESITQMLQDFDFVVVPTLNPDGYAYTWTTDRLWRKTRQSTSLRFCPGMDLDHSFNFSFPSTAGGTPCSEAFPGDAAFQATEAKALASWAKNETENNNVEFIALLDLHSYSQQILYPYAYSCSTSPPGLEDLEELAYGLEKAIRRSGGHAYEVLPACEGNTIAASDSKKDKTLLPQLENAGGSMLDYFYHELRVRYAYQFKLRDRGTYGFLLPKDQILPVGREVLEAVLYLGGFLQESLGVKVKVTEDKENGDDVGASAATVAPYEEERHGIEEDWVIVQAAREDAASDEEDLRWDLRRRRRH</sequence>
<keyword evidence="9" id="KW-0862">Zinc</keyword>
<dbReference type="InterPro" id="IPR057246">
    <property type="entry name" value="CARBOXYPEPT_ZN_1"/>
</dbReference>
<feature type="signal peptide" evidence="16">
    <location>
        <begin position="1"/>
        <end position="18"/>
    </location>
</feature>
<evidence type="ECO:0000313" key="19">
    <source>
        <dbReference type="Proteomes" id="UP000192596"/>
    </source>
</evidence>
<evidence type="ECO:0000256" key="10">
    <source>
        <dbReference type="ARBA" id="ARBA00023157"/>
    </source>
</evidence>
<evidence type="ECO:0000256" key="9">
    <source>
        <dbReference type="ARBA" id="ARBA00022833"/>
    </source>
</evidence>
<dbReference type="Pfam" id="PF00246">
    <property type="entry name" value="Peptidase_M14"/>
    <property type="match status" value="1"/>
</dbReference>
<evidence type="ECO:0000256" key="16">
    <source>
        <dbReference type="SAM" id="SignalP"/>
    </source>
</evidence>
<evidence type="ECO:0000256" key="14">
    <source>
        <dbReference type="ARBA" id="ARBA00026213"/>
    </source>
</evidence>
<dbReference type="PROSITE" id="PS00132">
    <property type="entry name" value="CARBOXYPEPT_ZN_1"/>
    <property type="match status" value="1"/>
</dbReference>
<keyword evidence="10" id="KW-1015">Disulfide bond</keyword>
<keyword evidence="8 16" id="KW-0732">Signal</keyword>
<dbReference type="GO" id="GO:0004181">
    <property type="term" value="F:metallocarboxypeptidase activity"/>
    <property type="evidence" value="ECO:0007669"/>
    <property type="project" value="InterPro"/>
</dbReference>
<feature type="chain" id="PRO_5013229557" description="Inactive metallocarboxypeptidase ECM14" evidence="16">
    <location>
        <begin position="19"/>
        <end position="610"/>
    </location>
</feature>
<dbReference type="GO" id="GO:0005773">
    <property type="term" value="C:vacuole"/>
    <property type="evidence" value="ECO:0007669"/>
    <property type="project" value="UniProtKB-SubCell"/>
</dbReference>
<dbReference type="Gene3D" id="3.40.630.10">
    <property type="entry name" value="Zn peptidases"/>
    <property type="match status" value="1"/>
</dbReference>
<proteinExistence type="inferred from homology"/>
<dbReference type="GO" id="GO:0006508">
    <property type="term" value="P:proteolysis"/>
    <property type="evidence" value="ECO:0007669"/>
    <property type="project" value="InterPro"/>
</dbReference>
<evidence type="ECO:0000313" key="18">
    <source>
        <dbReference type="EMBL" id="OQO10980.1"/>
    </source>
</evidence>
<evidence type="ECO:0000256" key="12">
    <source>
        <dbReference type="ARBA" id="ARBA00025210"/>
    </source>
</evidence>
<comment type="caution">
    <text evidence="15">Lacks conserved residue(s) required for the propagation of feature annotation.</text>
</comment>
<keyword evidence="11" id="KW-0961">Cell wall biogenesis/degradation</keyword>
<evidence type="ECO:0000256" key="13">
    <source>
        <dbReference type="ARBA" id="ARBA00026187"/>
    </source>
</evidence>
<dbReference type="PROSITE" id="PS51257">
    <property type="entry name" value="PROKAR_LIPOPROTEIN"/>
    <property type="match status" value="1"/>
</dbReference>
<evidence type="ECO:0000259" key="17">
    <source>
        <dbReference type="PROSITE" id="PS52035"/>
    </source>
</evidence>
<dbReference type="InterPro" id="IPR000834">
    <property type="entry name" value="Peptidase_M14"/>
</dbReference>
<name>A0A1V8THY4_9PEZI</name>
<comment type="caution">
    <text evidence="18">The sequence shown here is derived from an EMBL/GenBank/DDBJ whole genome shotgun (WGS) entry which is preliminary data.</text>
</comment>
<evidence type="ECO:0000256" key="6">
    <source>
        <dbReference type="ARBA" id="ARBA00022554"/>
    </source>
</evidence>
<evidence type="ECO:0000256" key="15">
    <source>
        <dbReference type="PROSITE-ProRule" id="PRU01379"/>
    </source>
</evidence>
<dbReference type="AlphaFoldDB" id="A0A1V8THY4"/>
<evidence type="ECO:0000256" key="1">
    <source>
        <dbReference type="ARBA" id="ARBA00001947"/>
    </source>
</evidence>
<dbReference type="PRINTS" id="PR00765">
    <property type="entry name" value="CRBOXYPTASEA"/>
</dbReference>
<dbReference type="PROSITE" id="PS52035">
    <property type="entry name" value="PEPTIDASE_M14"/>
    <property type="match status" value="1"/>
</dbReference>
<gene>
    <name evidence="18" type="ORF">B0A48_05235</name>
</gene>
<dbReference type="PANTHER" id="PTHR11705">
    <property type="entry name" value="PROTEASE FAMILY M14 CARBOXYPEPTIDASE A,B"/>
    <property type="match status" value="1"/>
</dbReference>
<organism evidence="18 19">
    <name type="scientific">Cryoendolithus antarcticus</name>
    <dbReference type="NCBI Taxonomy" id="1507870"/>
    <lineage>
        <taxon>Eukaryota</taxon>
        <taxon>Fungi</taxon>
        <taxon>Dikarya</taxon>
        <taxon>Ascomycota</taxon>
        <taxon>Pezizomycotina</taxon>
        <taxon>Dothideomycetes</taxon>
        <taxon>Dothideomycetidae</taxon>
        <taxon>Cladosporiales</taxon>
        <taxon>Cladosporiaceae</taxon>
        <taxon>Cryoendolithus</taxon>
    </lineage>
</organism>
<evidence type="ECO:0000256" key="4">
    <source>
        <dbReference type="ARBA" id="ARBA00005988"/>
    </source>
</evidence>
<dbReference type="Proteomes" id="UP000192596">
    <property type="component" value="Unassembled WGS sequence"/>
</dbReference>
<comment type="cofactor">
    <cofactor evidence="1">
        <name>Zn(2+)</name>
        <dbReference type="ChEBI" id="CHEBI:29105"/>
    </cofactor>
</comment>
<comment type="subcellular location">
    <subcellularLocation>
        <location evidence="3">Secreted</location>
    </subcellularLocation>
    <subcellularLocation>
        <location evidence="2">Vacuole</location>
    </subcellularLocation>
</comment>
<evidence type="ECO:0000256" key="7">
    <source>
        <dbReference type="ARBA" id="ARBA00022723"/>
    </source>
</evidence>
<evidence type="ECO:0000256" key="11">
    <source>
        <dbReference type="ARBA" id="ARBA00023316"/>
    </source>
</evidence>
<dbReference type="SMART" id="SM00631">
    <property type="entry name" value="Zn_pept"/>
    <property type="match status" value="1"/>
</dbReference>
<protein>
    <recommendedName>
        <fullName evidence="13">Inactive metallocarboxypeptidase ECM14</fullName>
    </recommendedName>
    <alternativeName>
        <fullName evidence="14">Inactive metallocarboxypeptidase ecm14</fullName>
    </alternativeName>
</protein>
<reference evidence="19" key="1">
    <citation type="submission" date="2017-03" db="EMBL/GenBank/DDBJ databases">
        <title>Genomes of endolithic fungi from Antarctica.</title>
        <authorList>
            <person name="Coleine C."/>
            <person name="Masonjones S."/>
            <person name="Stajich J.E."/>
        </authorList>
    </citation>
    <scope>NUCLEOTIDE SEQUENCE [LARGE SCALE GENOMIC DNA]</scope>
    <source>
        <strain evidence="19">CCFEE 5527</strain>
    </source>
</reference>
<dbReference type="FunFam" id="3.40.630.10:FF:000060">
    <property type="entry name" value="Putative metallocarboxypeptidase ecm14"/>
    <property type="match status" value="1"/>
</dbReference>
<comment type="similarity">
    <text evidence="4 15">Belongs to the peptidase M14 family.</text>
</comment>
<dbReference type="STRING" id="1507870.A0A1V8THY4"/>
<evidence type="ECO:0000256" key="3">
    <source>
        <dbReference type="ARBA" id="ARBA00004613"/>
    </source>
</evidence>
<evidence type="ECO:0000256" key="8">
    <source>
        <dbReference type="ARBA" id="ARBA00022729"/>
    </source>
</evidence>
<keyword evidence="7" id="KW-0479">Metal-binding</keyword>
<dbReference type="GO" id="GO:0071555">
    <property type="term" value="P:cell wall organization"/>
    <property type="evidence" value="ECO:0007669"/>
    <property type="project" value="UniProtKB-KW"/>
</dbReference>
<comment type="function">
    <text evidence="12">Inactive carboxypeptidase that may play a role in cell wall organization and biogenesis.</text>
</comment>
<dbReference type="SUPFAM" id="SSF54897">
    <property type="entry name" value="Protease propeptides/inhibitors"/>
    <property type="match status" value="1"/>
</dbReference>
<keyword evidence="5" id="KW-0964">Secreted</keyword>
<keyword evidence="19" id="KW-1185">Reference proteome</keyword>
<accession>A0A1V8THY4</accession>
<dbReference type="FunCoup" id="A0A1V8THY4">
    <property type="interactions" value="1504"/>
</dbReference>
<dbReference type="SUPFAM" id="SSF53187">
    <property type="entry name" value="Zn-dependent exopeptidases"/>
    <property type="match status" value="1"/>
</dbReference>
<dbReference type="EMBL" id="NAJO01000007">
    <property type="protein sequence ID" value="OQO10980.1"/>
    <property type="molecule type" value="Genomic_DNA"/>
</dbReference>
<evidence type="ECO:0000256" key="2">
    <source>
        <dbReference type="ARBA" id="ARBA00004116"/>
    </source>
</evidence>
<dbReference type="GO" id="GO:0008270">
    <property type="term" value="F:zinc ion binding"/>
    <property type="evidence" value="ECO:0007669"/>
    <property type="project" value="InterPro"/>
</dbReference>
<evidence type="ECO:0000256" key="5">
    <source>
        <dbReference type="ARBA" id="ARBA00022525"/>
    </source>
</evidence>
<dbReference type="InParanoid" id="A0A1V8THY4"/>
<dbReference type="PANTHER" id="PTHR11705:SF147">
    <property type="entry name" value="INACTIVE METALLOCARBOXYPEPTIDASE ECM14"/>
    <property type="match status" value="1"/>
</dbReference>
<dbReference type="CDD" id="cd03860">
    <property type="entry name" value="M14_CP_A-B_like"/>
    <property type="match status" value="1"/>
</dbReference>
<dbReference type="GO" id="GO:0005576">
    <property type="term" value="C:extracellular region"/>
    <property type="evidence" value="ECO:0007669"/>
    <property type="project" value="UniProtKB-SubCell"/>
</dbReference>
<dbReference type="OrthoDB" id="3626597at2759"/>
<keyword evidence="6" id="KW-0926">Vacuole</keyword>
<feature type="domain" description="Peptidase M14" evidence="17">
    <location>
        <begin position="218"/>
        <end position="542"/>
    </location>
</feature>